<feature type="compositionally biased region" description="Basic and acidic residues" evidence="1">
    <location>
        <begin position="26"/>
        <end position="42"/>
    </location>
</feature>
<dbReference type="OMA" id="XEEPASA"/>
<sequence>MSKKFQFIKQNQPKFITQFKEKAGLIKGPDLEDKHRPNHELDDREDDEEEQPVIVVLNDGDLTSEEVKKEKDEGNIGGKILFKPASKRSAENKGLSVTSKKSKVDLNEVKKPEKDKTKSKKKAKSKVAPILSFNEEEEDIL</sequence>
<evidence type="ECO:0000256" key="1">
    <source>
        <dbReference type="SAM" id="MobiDB-lite"/>
    </source>
</evidence>
<feature type="region of interest" description="Disordered" evidence="1">
    <location>
        <begin position="67"/>
        <end position="141"/>
    </location>
</feature>
<protein>
    <recommendedName>
        <fullName evidence="2">DUF4604 domain-containing protein</fullName>
    </recommendedName>
</protein>
<feature type="domain" description="DUF4604" evidence="2">
    <location>
        <begin position="5"/>
        <end position="137"/>
    </location>
</feature>
<dbReference type="Ensembl" id="ENSCSAVT00000009272.1">
    <property type="protein sequence ID" value="ENSCSAVP00000009156.1"/>
    <property type="gene ID" value="ENSCSAVG00000005393.1"/>
</dbReference>
<accession>H2YUZ6</accession>
<evidence type="ECO:0000313" key="3">
    <source>
        <dbReference type="Ensembl" id="ENSCSAVP00000009156.1"/>
    </source>
</evidence>
<feature type="region of interest" description="Disordered" evidence="1">
    <location>
        <begin position="26"/>
        <end position="51"/>
    </location>
</feature>
<reference evidence="4" key="1">
    <citation type="submission" date="2003-08" db="EMBL/GenBank/DDBJ databases">
        <authorList>
            <person name="Birren B."/>
            <person name="Nusbaum C."/>
            <person name="Abebe A."/>
            <person name="Abouelleil A."/>
            <person name="Adekoya E."/>
            <person name="Ait-zahra M."/>
            <person name="Allen N."/>
            <person name="Allen T."/>
            <person name="An P."/>
            <person name="Anderson M."/>
            <person name="Anderson S."/>
            <person name="Arachchi H."/>
            <person name="Armbruster J."/>
            <person name="Bachantsang P."/>
            <person name="Baldwin J."/>
            <person name="Barry A."/>
            <person name="Bayul T."/>
            <person name="Blitshsteyn B."/>
            <person name="Bloom T."/>
            <person name="Blye J."/>
            <person name="Boguslavskiy L."/>
            <person name="Borowsky M."/>
            <person name="Boukhgalter B."/>
            <person name="Brunache A."/>
            <person name="Butler J."/>
            <person name="Calixte N."/>
            <person name="Calvo S."/>
            <person name="Camarata J."/>
            <person name="Campo K."/>
            <person name="Chang J."/>
            <person name="Cheshatsang Y."/>
            <person name="Citroen M."/>
            <person name="Collymore A."/>
            <person name="Considine T."/>
            <person name="Cook A."/>
            <person name="Cooke P."/>
            <person name="Corum B."/>
            <person name="Cuomo C."/>
            <person name="David R."/>
            <person name="Dawoe T."/>
            <person name="Degray S."/>
            <person name="Dodge S."/>
            <person name="Dooley K."/>
            <person name="Dorje P."/>
            <person name="Dorjee K."/>
            <person name="Dorris L."/>
            <person name="Duffey N."/>
            <person name="Dupes A."/>
            <person name="Elkins T."/>
            <person name="Engels R."/>
            <person name="Erickson J."/>
            <person name="Farina A."/>
            <person name="Faro S."/>
            <person name="Ferreira P."/>
            <person name="Fischer H."/>
            <person name="Fitzgerald M."/>
            <person name="Foley K."/>
            <person name="Gage D."/>
            <person name="Galagan J."/>
            <person name="Gearin G."/>
            <person name="Gnerre S."/>
            <person name="Gnirke A."/>
            <person name="Goyette A."/>
            <person name="Graham J."/>
            <person name="Grandbois E."/>
            <person name="Gyaltsen K."/>
            <person name="Hafez N."/>
            <person name="Hagopian D."/>
            <person name="Hagos B."/>
            <person name="Hall J."/>
            <person name="Hatcher B."/>
            <person name="Heller A."/>
            <person name="Higgins H."/>
            <person name="Honan T."/>
            <person name="Horn A."/>
            <person name="Houde N."/>
            <person name="Hughes L."/>
            <person name="Hulme W."/>
            <person name="Husby E."/>
            <person name="Iliev I."/>
            <person name="Jaffe D."/>
            <person name="Jones C."/>
            <person name="Kamal M."/>
            <person name="Kamat A."/>
            <person name="Kamvysselis M."/>
            <person name="Karlsson E."/>
            <person name="Kells C."/>
            <person name="Kieu A."/>
            <person name="Kisner P."/>
            <person name="Kodira C."/>
            <person name="Kulbokas E."/>
            <person name="Labutti K."/>
            <person name="Lama D."/>
            <person name="Landers T."/>
            <person name="Leger J."/>
            <person name="Levine S."/>
            <person name="Lewis D."/>
            <person name="Lewis T."/>
            <person name="Lindblad-toh K."/>
            <person name="Liu X."/>
            <person name="Lokyitsang T."/>
            <person name="Lokyitsang Y."/>
            <person name="Lucien O."/>
            <person name="Lui A."/>
            <person name="Ma L.J."/>
            <person name="Mabbitt R."/>
            <person name="Macdonald J."/>
            <person name="Maclean C."/>
            <person name="Major J."/>
            <person name="Manning J."/>
            <person name="Marabella R."/>
            <person name="Maru K."/>
            <person name="Matthews C."/>
            <person name="Mauceli E."/>
            <person name="Mccarthy M."/>
            <person name="Mcdonough S."/>
            <person name="Mcghee T."/>
            <person name="Meldrim J."/>
            <person name="Meneus L."/>
            <person name="Mesirov J."/>
            <person name="Mihalev A."/>
            <person name="Mihova T."/>
            <person name="Mikkelsen T."/>
            <person name="Mlenga V."/>
            <person name="Moru K."/>
            <person name="Mozes J."/>
            <person name="Mulrain L."/>
            <person name="Munson G."/>
            <person name="Naylor J."/>
            <person name="Newes C."/>
            <person name="Nguyen C."/>
            <person name="Nguyen N."/>
            <person name="Nguyen T."/>
            <person name="Nicol R."/>
            <person name="Nielsen C."/>
            <person name="Nizzari M."/>
            <person name="Norbu C."/>
            <person name="Norbu N."/>
            <person name="O'donnell P."/>
            <person name="Okoawo O."/>
            <person name="O'leary S."/>
            <person name="Omotosho B."/>
            <person name="O'neill K."/>
            <person name="Osman S."/>
            <person name="Parker S."/>
            <person name="Perrin D."/>
            <person name="Phunkhang P."/>
            <person name="Piqani B."/>
            <person name="Purcell S."/>
            <person name="Rachupka T."/>
            <person name="Ramasamy U."/>
            <person name="Rameau R."/>
            <person name="Ray V."/>
            <person name="Raymond C."/>
            <person name="Retta R."/>
            <person name="Richardson S."/>
            <person name="Rise C."/>
            <person name="Rodriguez J."/>
            <person name="Rogers J."/>
            <person name="Rogov P."/>
            <person name="Rutman M."/>
            <person name="Schupbach R."/>
            <person name="Seaman C."/>
            <person name="Settipalli S."/>
            <person name="Sharpe T."/>
            <person name="Sheridan J."/>
            <person name="Sherpa N."/>
            <person name="Shi J."/>
            <person name="Smirnov S."/>
            <person name="Smith C."/>
            <person name="Sougnez C."/>
            <person name="Spencer B."/>
            <person name="Stalker J."/>
            <person name="Stange-thomann N."/>
            <person name="Stavropoulos S."/>
            <person name="Stetson K."/>
            <person name="Stone C."/>
            <person name="Stone S."/>
            <person name="Stubbs M."/>
            <person name="Talamas J."/>
            <person name="Tchuinga P."/>
            <person name="Tenzing P."/>
            <person name="Tesfaye S."/>
            <person name="Theodore J."/>
            <person name="Thoulutsang Y."/>
            <person name="Topham K."/>
            <person name="Towey S."/>
            <person name="Tsamla T."/>
            <person name="Tsomo N."/>
            <person name="Vallee D."/>
            <person name="Vassiliev H."/>
            <person name="Venkataraman V."/>
            <person name="Vinson J."/>
            <person name="Vo A."/>
            <person name="Wade C."/>
            <person name="Wang S."/>
            <person name="Wangchuk T."/>
            <person name="Wangdi T."/>
            <person name="Whittaker C."/>
            <person name="Wilkinson J."/>
            <person name="Wu Y."/>
            <person name="Wyman D."/>
            <person name="Yadav S."/>
            <person name="Yang S."/>
            <person name="Yang X."/>
            <person name="Yeager S."/>
            <person name="Yee E."/>
            <person name="Young G."/>
            <person name="Zainoun J."/>
            <person name="Zembeck L."/>
            <person name="Zimmer A."/>
            <person name="Zody M."/>
            <person name="Lander E."/>
        </authorList>
    </citation>
    <scope>NUCLEOTIDE SEQUENCE [LARGE SCALE GENOMIC DNA]</scope>
</reference>
<organism evidence="3 4">
    <name type="scientific">Ciona savignyi</name>
    <name type="common">Pacific transparent sea squirt</name>
    <dbReference type="NCBI Taxonomy" id="51511"/>
    <lineage>
        <taxon>Eukaryota</taxon>
        <taxon>Metazoa</taxon>
        <taxon>Chordata</taxon>
        <taxon>Tunicata</taxon>
        <taxon>Ascidiacea</taxon>
        <taxon>Phlebobranchia</taxon>
        <taxon>Cionidae</taxon>
        <taxon>Ciona</taxon>
    </lineage>
</organism>
<dbReference type="InParanoid" id="H2YUZ6"/>
<proteinExistence type="predicted"/>
<dbReference type="HOGENOM" id="CLU_111288_0_0_1"/>
<dbReference type="PANTHER" id="PTHR31195:SF2">
    <property type="entry name" value="GEO02494P1"/>
    <property type="match status" value="1"/>
</dbReference>
<evidence type="ECO:0000259" key="2">
    <source>
        <dbReference type="Pfam" id="PF15377"/>
    </source>
</evidence>
<dbReference type="InterPro" id="IPR040219">
    <property type="entry name" value="KIAA1143-like"/>
</dbReference>
<evidence type="ECO:0000313" key="4">
    <source>
        <dbReference type="Proteomes" id="UP000007875"/>
    </source>
</evidence>
<dbReference type="PANTHER" id="PTHR31195">
    <property type="entry name" value="GEO02494P1"/>
    <property type="match status" value="1"/>
</dbReference>
<dbReference type="Pfam" id="PF15377">
    <property type="entry name" value="DUF4604"/>
    <property type="match status" value="1"/>
</dbReference>
<keyword evidence="4" id="KW-1185">Reference proteome</keyword>
<reference evidence="3" key="3">
    <citation type="submission" date="2025-09" db="UniProtKB">
        <authorList>
            <consortium name="Ensembl"/>
        </authorList>
    </citation>
    <scope>IDENTIFICATION</scope>
</reference>
<dbReference type="FunCoup" id="H2YUZ6">
    <property type="interactions" value="145"/>
</dbReference>
<dbReference type="AlphaFoldDB" id="H2YUZ6"/>
<name>H2YUZ6_CIOSA</name>
<reference evidence="3" key="2">
    <citation type="submission" date="2025-08" db="UniProtKB">
        <authorList>
            <consortium name="Ensembl"/>
        </authorList>
    </citation>
    <scope>IDENTIFICATION</scope>
</reference>
<dbReference type="InterPro" id="IPR027911">
    <property type="entry name" value="DUF4604"/>
</dbReference>
<dbReference type="GeneTree" id="ENSGT00390000001296"/>
<feature type="compositionally biased region" description="Basic and acidic residues" evidence="1">
    <location>
        <begin position="102"/>
        <end position="116"/>
    </location>
</feature>
<dbReference type="Proteomes" id="UP000007875">
    <property type="component" value="Unassembled WGS sequence"/>
</dbReference>